<protein>
    <recommendedName>
        <fullName evidence="4">Benenodin family lasso peptide</fullName>
    </recommendedName>
</protein>
<feature type="region of interest" description="Disordered" evidence="1">
    <location>
        <begin position="26"/>
        <end position="47"/>
    </location>
</feature>
<sequence>MEYTKPEIILAGDAISTIESNLDKNIAPVDSQTGQDLTGAPAYEADE</sequence>
<reference evidence="2" key="1">
    <citation type="journal article" date="2014" name="Int. J. Syst. Evol. Microbiol.">
        <title>Complete genome sequence of Corynebacterium casei LMG S-19264T (=DSM 44701T), isolated from a smear-ripened cheese.</title>
        <authorList>
            <consortium name="US DOE Joint Genome Institute (JGI-PGF)"/>
            <person name="Walter F."/>
            <person name="Albersmeier A."/>
            <person name="Kalinowski J."/>
            <person name="Ruckert C."/>
        </authorList>
    </citation>
    <scope>NUCLEOTIDE SEQUENCE</scope>
    <source>
        <strain evidence="2">CGMCC 1.15447</strain>
    </source>
</reference>
<evidence type="ECO:0000313" key="3">
    <source>
        <dbReference type="Proteomes" id="UP000648801"/>
    </source>
</evidence>
<evidence type="ECO:0000313" key="2">
    <source>
        <dbReference type="EMBL" id="GGA80375.1"/>
    </source>
</evidence>
<dbReference type="Proteomes" id="UP000648801">
    <property type="component" value="Unassembled WGS sequence"/>
</dbReference>
<organism evidence="2 3">
    <name type="scientific">Edaphobacter acidisoli</name>
    <dbReference type="NCBI Taxonomy" id="2040573"/>
    <lineage>
        <taxon>Bacteria</taxon>
        <taxon>Pseudomonadati</taxon>
        <taxon>Acidobacteriota</taxon>
        <taxon>Terriglobia</taxon>
        <taxon>Terriglobales</taxon>
        <taxon>Acidobacteriaceae</taxon>
        <taxon>Edaphobacter</taxon>
    </lineage>
</organism>
<proteinExistence type="predicted"/>
<evidence type="ECO:0008006" key="4">
    <source>
        <dbReference type="Google" id="ProtNLM"/>
    </source>
</evidence>
<name>A0A916WA36_9BACT</name>
<gene>
    <name evidence="2" type="ORF">GCM10011507_34520</name>
</gene>
<dbReference type="RefSeq" id="WP_188760796.1">
    <property type="nucleotide sequence ID" value="NZ_BMJB01000005.1"/>
</dbReference>
<accession>A0A916WA36</accession>
<keyword evidence="3" id="KW-1185">Reference proteome</keyword>
<comment type="caution">
    <text evidence="2">The sequence shown here is derived from an EMBL/GenBank/DDBJ whole genome shotgun (WGS) entry which is preliminary data.</text>
</comment>
<reference evidence="2" key="2">
    <citation type="submission" date="2020-09" db="EMBL/GenBank/DDBJ databases">
        <authorList>
            <person name="Sun Q."/>
            <person name="Zhou Y."/>
        </authorList>
    </citation>
    <scope>NUCLEOTIDE SEQUENCE</scope>
    <source>
        <strain evidence="2">CGMCC 1.15447</strain>
    </source>
</reference>
<dbReference type="AlphaFoldDB" id="A0A916WA36"/>
<evidence type="ECO:0000256" key="1">
    <source>
        <dbReference type="SAM" id="MobiDB-lite"/>
    </source>
</evidence>
<dbReference type="EMBL" id="BMJB01000005">
    <property type="protein sequence ID" value="GGA80375.1"/>
    <property type="molecule type" value="Genomic_DNA"/>
</dbReference>